<evidence type="ECO:0000256" key="17">
    <source>
        <dbReference type="RuleBase" id="RU003403"/>
    </source>
</evidence>
<keyword evidence="9 17" id="KW-1278">Translocase</keyword>
<dbReference type="InterPro" id="IPR001750">
    <property type="entry name" value="ND/Mrp_TM"/>
</dbReference>
<dbReference type="InterPro" id="IPR003917">
    <property type="entry name" value="NADH_UbQ_OxRdtase_chain2"/>
</dbReference>
<keyword evidence="12 17" id="KW-0520">NAD</keyword>
<evidence type="ECO:0000256" key="9">
    <source>
        <dbReference type="ARBA" id="ARBA00022967"/>
    </source>
</evidence>
<evidence type="ECO:0000256" key="10">
    <source>
        <dbReference type="ARBA" id="ARBA00022982"/>
    </source>
</evidence>
<dbReference type="Pfam" id="PF00361">
    <property type="entry name" value="Proton_antipo_M"/>
    <property type="match status" value="1"/>
</dbReference>
<dbReference type="PRINTS" id="PR01436">
    <property type="entry name" value="NADHDHGNASE2"/>
</dbReference>
<evidence type="ECO:0000256" key="15">
    <source>
        <dbReference type="ARBA" id="ARBA00023136"/>
    </source>
</evidence>
<evidence type="ECO:0000256" key="4">
    <source>
        <dbReference type="ARBA" id="ARBA00021008"/>
    </source>
</evidence>
<dbReference type="InterPro" id="IPR050175">
    <property type="entry name" value="Complex_I_Subunit_2"/>
</dbReference>
<comment type="catalytic activity">
    <reaction evidence="16 17">
        <text>a ubiquinone + NADH + 5 H(+)(in) = a ubiquinol + NAD(+) + 4 H(+)(out)</text>
        <dbReference type="Rhea" id="RHEA:29091"/>
        <dbReference type="Rhea" id="RHEA-COMP:9565"/>
        <dbReference type="Rhea" id="RHEA-COMP:9566"/>
        <dbReference type="ChEBI" id="CHEBI:15378"/>
        <dbReference type="ChEBI" id="CHEBI:16389"/>
        <dbReference type="ChEBI" id="CHEBI:17976"/>
        <dbReference type="ChEBI" id="CHEBI:57540"/>
        <dbReference type="ChEBI" id="CHEBI:57945"/>
        <dbReference type="EC" id="7.1.1.2"/>
    </reaction>
</comment>
<keyword evidence="11 17" id="KW-1133">Transmembrane helix</keyword>
<keyword evidence="13 17" id="KW-0830">Ubiquinone</keyword>
<evidence type="ECO:0000313" key="19">
    <source>
        <dbReference type="EMBL" id="QIZ12590.1"/>
    </source>
</evidence>
<keyword evidence="5" id="KW-0813">Transport</keyword>
<feature type="transmembrane region" description="Helical" evidence="17">
    <location>
        <begin position="317"/>
        <end position="337"/>
    </location>
</feature>
<keyword evidence="10 17" id="KW-0249">Electron transport</keyword>
<feature type="transmembrane region" description="Helical" evidence="17">
    <location>
        <begin position="202"/>
        <end position="221"/>
    </location>
</feature>
<evidence type="ECO:0000256" key="12">
    <source>
        <dbReference type="ARBA" id="ARBA00023027"/>
    </source>
</evidence>
<dbReference type="CTD" id="4536"/>
<comment type="function">
    <text evidence="17">Core subunit of the mitochondrial membrane respiratory chain NADH dehydrogenase (Complex I) which catalyzes electron transfer from NADH through the respiratory chain, using ubiquinone as an electron acceptor. Essential for the catalytic activity and assembly of complex I.</text>
</comment>
<dbReference type="PANTHER" id="PTHR46552:SF1">
    <property type="entry name" value="NADH-UBIQUINONE OXIDOREDUCTASE CHAIN 2"/>
    <property type="match status" value="1"/>
</dbReference>
<dbReference type="GeneID" id="54626258"/>
<evidence type="ECO:0000256" key="1">
    <source>
        <dbReference type="ARBA" id="ARBA00004448"/>
    </source>
</evidence>
<evidence type="ECO:0000259" key="18">
    <source>
        <dbReference type="PROSITE" id="PS50245"/>
    </source>
</evidence>
<reference evidence="19" key="1">
    <citation type="journal article" date="2020" name="BMC Evol. Biol.">
        <title>A mitogenomic phylogeny of chitons (Mollusca: Polyplacophora).</title>
        <authorList>
            <person name="Irisarri I."/>
            <person name="Uribe J.E."/>
            <person name="Eernisse D.J."/>
            <person name="Zardoya R."/>
        </authorList>
    </citation>
    <scope>NUCLEOTIDE SEQUENCE</scope>
</reference>
<feature type="transmembrane region" description="Helical" evidence="17">
    <location>
        <begin position="60"/>
        <end position="79"/>
    </location>
</feature>
<keyword evidence="7 17" id="KW-0812">Transmembrane</keyword>
<keyword evidence="8 17" id="KW-0999">Mitochondrion inner membrane</keyword>
<comment type="subcellular location">
    <subcellularLocation>
        <location evidence="1 17">Mitochondrion inner membrane</location>
        <topology evidence="1 17">Multi-pass membrane protein</topology>
    </subcellularLocation>
</comment>
<dbReference type="GO" id="GO:0008137">
    <property type="term" value="F:NADH dehydrogenase (ubiquinone) activity"/>
    <property type="evidence" value="ECO:0007669"/>
    <property type="project" value="UniProtKB-EC"/>
</dbReference>
<organism evidence="19">
    <name type="scientific">Leptochiton nexus</name>
    <dbReference type="NCBI Taxonomy" id="2719131"/>
    <lineage>
        <taxon>Eukaryota</taxon>
        <taxon>Metazoa</taxon>
        <taxon>Spiralia</taxon>
        <taxon>Lophotrochozoa</taxon>
        <taxon>Mollusca</taxon>
        <taxon>Polyplacophora</taxon>
        <taxon>Neoloricata</taxon>
        <taxon>Lepidopleurida</taxon>
        <taxon>Lepidopleuridae</taxon>
        <taxon>Leptochiton</taxon>
    </lineage>
</organism>
<evidence type="ECO:0000256" key="13">
    <source>
        <dbReference type="ARBA" id="ARBA00023075"/>
    </source>
</evidence>
<geneLocation type="mitochondrion" evidence="19"/>
<dbReference type="PROSITE" id="PS50245">
    <property type="entry name" value="CAP_GLY_2"/>
    <property type="match status" value="1"/>
</dbReference>
<evidence type="ECO:0000256" key="3">
    <source>
        <dbReference type="ARBA" id="ARBA00012944"/>
    </source>
</evidence>
<accession>A0A6H1PG30</accession>
<evidence type="ECO:0000256" key="2">
    <source>
        <dbReference type="ARBA" id="ARBA00007012"/>
    </source>
</evidence>
<evidence type="ECO:0000256" key="5">
    <source>
        <dbReference type="ARBA" id="ARBA00022448"/>
    </source>
</evidence>
<dbReference type="GO" id="GO:0005743">
    <property type="term" value="C:mitochondrial inner membrane"/>
    <property type="evidence" value="ECO:0007669"/>
    <property type="project" value="UniProtKB-SubCell"/>
</dbReference>
<dbReference type="RefSeq" id="YP_009773389.1">
    <property type="nucleotide sequence ID" value="NC_047422.1"/>
</dbReference>
<sequence>MINFPFVSLFSFILVLGSVISFSSSHWMGVWFGLELNLMGFVPLMIYSGKSHEVESGLKYFLIQALGSGMILFGGLFLFHCLGNWEIIGDGVMMEHGVMMFGLLLKMGVAPFHFWLPSVMAGLSWMANMILVTWQKVVPLFLLYSFFSFSMVELIFFCLFSSVIGGVGGMNQTSIRALLAYSSIVHLSWLLASSQINLVVCGVYFVVYFVISIMIFFLLWSKEVGLGQQIGGVFMWDLSQRQIFCLVMLSLGGVPPFLGFIGKWVVLVSLLSLGYYLLAFILIFGSLLSFYYYLVLSFSMVMGFMSWKDMMIEKKSMLVVLVVFFNLFGGGVMFWLLSLMAY</sequence>
<dbReference type="AlphaFoldDB" id="A0A6H1PG30"/>
<keyword evidence="6 17" id="KW-0679">Respiratory chain</keyword>
<keyword evidence="15 17" id="KW-0472">Membrane</keyword>
<dbReference type="PANTHER" id="PTHR46552">
    <property type="entry name" value="NADH-UBIQUINONE OXIDOREDUCTASE CHAIN 2"/>
    <property type="match status" value="1"/>
</dbReference>
<feature type="transmembrane region" description="Helical" evidence="17">
    <location>
        <begin position="177"/>
        <end position="196"/>
    </location>
</feature>
<gene>
    <name evidence="19" type="primary">ND2</name>
</gene>
<dbReference type="GO" id="GO:0006120">
    <property type="term" value="P:mitochondrial electron transport, NADH to ubiquinone"/>
    <property type="evidence" value="ECO:0007669"/>
    <property type="project" value="InterPro"/>
</dbReference>
<evidence type="ECO:0000256" key="11">
    <source>
        <dbReference type="ARBA" id="ARBA00022989"/>
    </source>
</evidence>
<feature type="transmembrane region" description="Helical" evidence="17">
    <location>
        <begin position="273"/>
        <end position="296"/>
    </location>
</feature>
<feature type="domain" description="CAP-Gly" evidence="18">
    <location>
        <begin position="29"/>
        <end position="79"/>
    </location>
</feature>
<protein>
    <recommendedName>
        <fullName evidence="4 17">NADH-ubiquinone oxidoreductase chain 2</fullName>
        <ecNumber evidence="3 17">7.1.1.2</ecNumber>
    </recommendedName>
</protein>
<proteinExistence type="inferred from homology"/>
<keyword evidence="14 17" id="KW-0496">Mitochondrion</keyword>
<feature type="transmembrane region" description="Helical" evidence="17">
    <location>
        <begin position="31"/>
        <end position="48"/>
    </location>
</feature>
<evidence type="ECO:0000256" key="8">
    <source>
        <dbReference type="ARBA" id="ARBA00022792"/>
    </source>
</evidence>
<evidence type="ECO:0000256" key="14">
    <source>
        <dbReference type="ARBA" id="ARBA00023128"/>
    </source>
</evidence>
<dbReference type="EC" id="7.1.1.2" evidence="3 17"/>
<evidence type="ECO:0000256" key="16">
    <source>
        <dbReference type="ARBA" id="ARBA00049551"/>
    </source>
</evidence>
<comment type="similarity">
    <text evidence="2 17">Belongs to the complex I subunit 2 family.</text>
</comment>
<dbReference type="EMBL" id="MN864056">
    <property type="protein sequence ID" value="QIZ12590.1"/>
    <property type="molecule type" value="Genomic_DNA"/>
</dbReference>
<name>A0A6H1PG30_9MOLL</name>
<dbReference type="InterPro" id="IPR000938">
    <property type="entry name" value="CAP-Gly_domain"/>
</dbReference>
<feature type="transmembrane region" description="Helical" evidence="17">
    <location>
        <begin position="242"/>
        <end position="261"/>
    </location>
</feature>
<feature type="transmembrane region" description="Helical" evidence="17">
    <location>
        <begin position="140"/>
        <end position="165"/>
    </location>
</feature>
<evidence type="ECO:0000256" key="6">
    <source>
        <dbReference type="ARBA" id="ARBA00022660"/>
    </source>
</evidence>
<evidence type="ECO:0000256" key="7">
    <source>
        <dbReference type="ARBA" id="ARBA00022692"/>
    </source>
</evidence>